<dbReference type="AlphaFoldDB" id="A0A0A9HRD4"/>
<sequence length="54" mass="6617">MRFLFYVRSASNVFIFERLEFYYFSGTFKPHIRSIFNEVNRPQSVELSYNLQRA</sequence>
<accession>A0A0A9HRD4</accession>
<protein>
    <submittedName>
        <fullName evidence="1">Uncharacterized protein</fullName>
    </submittedName>
</protein>
<reference evidence="1" key="1">
    <citation type="submission" date="2014-09" db="EMBL/GenBank/DDBJ databases">
        <authorList>
            <person name="Magalhaes I.L.F."/>
            <person name="Oliveira U."/>
            <person name="Santos F.R."/>
            <person name="Vidigal T.H.D.A."/>
            <person name="Brescovit A.D."/>
            <person name="Santos A.J."/>
        </authorList>
    </citation>
    <scope>NUCLEOTIDE SEQUENCE</scope>
    <source>
        <tissue evidence="1">Shoot tissue taken approximately 20 cm above the soil surface</tissue>
    </source>
</reference>
<organism evidence="1">
    <name type="scientific">Arundo donax</name>
    <name type="common">Giant reed</name>
    <name type="synonym">Donax arundinaceus</name>
    <dbReference type="NCBI Taxonomy" id="35708"/>
    <lineage>
        <taxon>Eukaryota</taxon>
        <taxon>Viridiplantae</taxon>
        <taxon>Streptophyta</taxon>
        <taxon>Embryophyta</taxon>
        <taxon>Tracheophyta</taxon>
        <taxon>Spermatophyta</taxon>
        <taxon>Magnoliopsida</taxon>
        <taxon>Liliopsida</taxon>
        <taxon>Poales</taxon>
        <taxon>Poaceae</taxon>
        <taxon>PACMAD clade</taxon>
        <taxon>Arundinoideae</taxon>
        <taxon>Arundineae</taxon>
        <taxon>Arundo</taxon>
    </lineage>
</organism>
<evidence type="ECO:0000313" key="1">
    <source>
        <dbReference type="EMBL" id="JAE35473.1"/>
    </source>
</evidence>
<dbReference type="EMBL" id="GBRH01162423">
    <property type="protein sequence ID" value="JAE35473.1"/>
    <property type="molecule type" value="Transcribed_RNA"/>
</dbReference>
<reference evidence="1" key="2">
    <citation type="journal article" date="2015" name="Data Brief">
        <title>Shoot transcriptome of the giant reed, Arundo donax.</title>
        <authorList>
            <person name="Barrero R.A."/>
            <person name="Guerrero F.D."/>
            <person name="Moolhuijzen P."/>
            <person name="Goolsby J.A."/>
            <person name="Tidwell J."/>
            <person name="Bellgard S.E."/>
            <person name="Bellgard M.I."/>
        </authorList>
    </citation>
    <scope>NUCLEOTIDE SEQUENCE</scope>
    <source>
        <tissue evidence="1">Shoot tissue taken approximately 20 cm above the soil surface</tissue>
    </source>
</reference>
<proteinExistence type="predicted"/>
<name>A0A0A9HRD4_ARUDO</name>